<keyword evidence="3" id="KW-0805">Transcription regulation</keyword>
<dbReference type="InterPro" id="IPR001138">
    <property type="entry name" value="Zn2Cys6_DnaBD"/>
</dbReference>
<dbReference type="EMBL" id="KL648648">
    <property type="protein sequence ID" value="KEY66704.1"/>
    <property type="molecule type" value="Genomic_DNA"/>
</dbReference>
<dbReference type="GO" id="GO:0000981">
    <property type="term" value="F:DNA-binding transcription factor activity, RNA polymerase II-specific"/>
    <property type="evidence" value="ECO:0007669"/>
    <property type="project" value="InterPro"/>
</dbReference>
<dbReference type="PANTHER" id="PTHR47660">
    <property type="entry name" value="TRANSCRIPTION FACTOR WITH C2H2 AND ZN(2)-CYS(6) DNA BINDING DOMAIN (EUROFUNG)-RELATED-RELATED"/>
    <property type="match status" value="1"/>
</dbReference>
<evidence type="ECO:0000256" key="5">
    <source>
        <dbReference type="ARBA" id="ARBA00023242"/>
    </source>
</evidence>
<name>A0A084AN25_STACB</name>
<keyword evidence="2" id="KW-0862">Zinc</keyword>
<dbReference type="SMART" id="SM00066">
    <property type="entry name" value="GAL4"/>
    <property type="match status" value="1"/>
</dbReference>
<dbReference type="CDD" id="cd00067">
    <property type="entry name" value="GAL4"/>
    <property type="match status" value="1"/>
</dbReference>
<dbReference type="PROSITE" id="PS50048">
    <property type="entry name" value="ZN2_CY6_FUNGAL_2"/>
    <property type="match status" value="1"/>
</dbReference>
<dbReference type="Pfam" id="PF00172">
    <property type="entry name" value="Zn_clus"/>
    <property type="match status" value="1"/>
</dbReference>
<keyword evidence="1" id="KW-0479">Metal-binding</keyword>
<sequence length="530" mass="59953">MKPSLLRLWKSALLTRKNIAEMEESGPETASQRSAPRCPICKKPYSKGNNARAKSKHLSYCRKKYQSGTLLPTKRKACDECVRAKVRCNLGPGGCSRCASRAIPCTYQGTLVGLDADRSYYEADGVPHGEMGMSQHSGLLPVNITPNPPDASHTPSAETSETNDVFLGGFIWNNAFGPGWSYVSNFTTGFSEEPPLPSGYELQTNPTDSITLPDHSFQPHPSIPISLDFRNSSLFERRRFSEPEHELSGDLALHILRSYLHMLASQDCVPPFIHPKYQELSKSDTTRPSPLFAALRLVQMLLQGQRINKSLIWGLIRTEQDRLFKEHHTFHKWEGLEALQSLIIYMLLRVIEGRQEYTDFDTQLLVSTMVRRPDGDPLRRVLLTTGGEMKVMCRQLTTKYGELISRHEIMGHMMSWKDWAFFESRRRTATAFIIINGIFHAQIVTPPPNMPEYATSPAPSPMMLWDAQNETDWATEYADHLHRNAIHGMLKNRDLVELKEAAGKQHDRWYAYADSFGLLVTLAANMIACN</sequence>
<reference evidence="7 8" key="1">
    <citation type="journal article" date="2014" name="BMC Genomics">
        <title>Comparative genome sequencing reveals chemotype-specific gene clusters in the toxigenic black mold Stachybotrys.</title>
        <authorList>
            <person name="Semeiks J."/>
            <person name="Borek D."/>
            <person name="Otwinowski Z."/>
            <person name="Grishin N.V."/>
        </authorList>
    </citation>
    <scope>NUCLEOTIDE SEQUENCE [LARGE SCALE GENOMIC DNA]</scope>
    <source>
        <strain evidence="8">CBS 109288 / IBT 7711</strain>
    </source>
</reference>
<dbReference type="HOGENOM" id="CLU_044368_2_0_1"/>
<dbReference type="Gene3D" id="4.10.240.10">
    <property type="entry name" value="Zn(2)-C6 fungal-type DNA-binding domain"/>
    <property type="match status" value="1"/>
</dbReference>
<dbReference type="Proteomes" id="UP000028045">
    <property type="component" value="Unassembled WGS sequence"/>
</dbReference>
<proteinExistence type="predicted"/>
<dbReference type="PANTHER" id="PTHR47660:SF3">
    <property type="entry name" value="FINGER DOMAIN PROTEIN, PUTATIVE (AFU_ORTHOLOGUE AFUA_4G03310)-RELATED"/>
    <property type="match status" value="1"/>
</dbReference>
<keyword evidence="5" id="KW-0539">Nucleus</keyword>
<evidence type="ECO:0000259" key="6">
    <source>
        <dbReference type="PROSITE" id="PS50048"/>
    </source>
</evidence>
<evidence type="ECO:0000256" key="1">
    <source>
        <dbReference type="ARBA" id="ARBA00022723"/>
    </source>
</evidence>
<dbReference type="SUPFAM" id="SSF57701">
    <property type="entry name" value="Zn2/Cys6 DNA-binding domain"/>
    <property type="match status" value="1"/>
</dbReference>
<keyword evidence="4" id="KW-0804">Transcription</keyword>
<dbReference type="GO" id="GO:0008270">
    <property type="term" value="F:zinc ion binding"/>
    <property type="evidence" value="ECO:0007669"/>
    <property type="project" value="InterPro"/>
</dbReference>
<evidence type="ECO:0000256" key="2">
    <source>
        <dbReference type="ARBA" id="ARBA00022833"/>
    </source>
</evidence>
<protein>
    <recommendedName>
        <fullName evidence="6">Zn(2)-C6 fungal-type domain-containing protein</fullName>
    </recommendedName>
</protein>
<evidence type="ECO:0000256" key="4">
    <source>
        <dbReference type="ARBA" id="ARBA00023163"/>
    </source>
</evidence>
<organism evidence="7 8">
    <name type="scientific">Stachybotrys chartarum (strain CBS 109288 / IBT 7711)</name>
    <name type="common">Toxic black mold</name>
    <name type="synonym">Stilbospora chartarum</name>
    <dbReference type="NCBI Taxonomy" id="1280523"/>
    <lineage>
        <taxon>Eukaryota</taxon>
        <taxon>Fungi</taxon>
        <taxon>Dikarya</taxon>
        <taxon>Ascomycota</taxon>
        <taxon>Pezizomycotina</taxon>
        <taxon>Sordariomycetes</taxon>
        <taxon>Hypocreomycetidae</taxon>
        <taxon>Hypocreales</taxon>
        <taxon>Stachybotryaceae</taxon>
        <taxon>Stachybotrys</taxon>
    </lineage>
</organism>
<keyword evidence="8" id="KW-1185">Reference proteome</keyword>
<evidence type="ECO:0000313" key="8">
    <source>
        <dbReference type="Proteomes" id="UP000028045"/>
    </source>
</evidence>
<dbReference type="InterPro" id="IPR036864">
    <property type="entry name" value="Zn2-C6_fun-type_DNA-bd_sf"/>
</dbReference>
<gene>
    <name evidence="7" type="ORF">S7711_11448</name>
</gene>
<dbReference type="AlphaFoldDB" id="A0A084AN25"/>
<feature type="domain" description="Zn(2)-C6 fungal-type" evidence="6">
    <location>
        <begin position="77"/>
        <end position="107"/>
    </location>
</feature>
<evidence type="ECO:0000256" key="3">
    <source>
        <dbReference type="ARBA" id="ARBA00023015"/>
    </source>
</evidence>
<dbReference type="OrthoDB" id="5423818at2759"/>
<accession>A0A084AN25</accession>
<evidence type="ECO:0000313" key="7">
    <source>
        <dbReference type="EMBL" id="KEY66704.1"/>
    </source>
</evidence>